<reference evidence="2 3" key="1">
    <citation type="submission" date="2020-08" db="EMBL/GenBank/DDBJ databases">
        <title>Sequencing the genomes of 1000 actinobacteria strains.</title>
        <authorList>
            <person name="Klenk H.-P."/>
        </authorList>
    </citation>
    <scope>NUCLEOTIDE SEQUENCE [LARGE SCALE GENOMIC DNA]</scope>
    <source>
        <strain evidence="2 3">DSM 20419</strain>
    </source>
</reference>
<feature type="transmembrane region" description="Helical" evidence="1">
    <location>
        <begin position="116"/>
        <end position="141"/>
    </location>
</feature>
<feature type="transmembrane region" description="Helical" evidence="1">
    <location>
        <begin position="30"/>
        <end position="48"/>
    </location>
</feature>
<dbReference type="Proteomes" id="UP000545286">
    <property type="component" value="Unassembled WGS sequence"/>
</dbReference>
<organism evidence="2 3">
    <name type="scientific">Pseudoclavibacter helvolus</name>
    <dbReference type="NCBI Taxonomy" id="255205"/>
    <lineage>
        <taxon>Bacteria</taxon>
        <taxon>Bacillati</taxon>
        <taxon>Actinomycetota</taxon>
        <taxon>Actinomycetes</taxon>
        <taxon>Micrococcales</taxon>
        <taxon>Microbacteriaceae</taxon>
        <taxon>Pseudoclavibacter</taxon>
    </lineage>
</organism>
<dbReference type="AlphaFoldDB" id="A0A7W4YGI7"/>
<name>A0A7W4YGI7_9MICO</name>
<sequence>MRTIRQSKTDAAAELSPLPGARTIRDIRHLVVAAAAAAGLYSMLMLAGRGGCFGGISAASGDFIDFDGQPTETEPLCYSLQLGPSPFVLLTLGIIVVSALTRILRTARSEADARRTLARATLAVVLVTLGSMVIAVAWFMLLPVEDWRGTGTLIFPFPFANVDVETWPISQN</sequence>
<evidence type="ECO:0000256" key="1">
    <source>
        <dbReference type="SAM" id="Phobius"/>
    </source>
</evidence>
<dbReference type="RefSeq" id="WP_183625031.1">
    <property type="nucleotide sequence ID" value="NZ_JACHWJ010000003.1"/>
</dbReference>
<keyword evidence="1" id="KW-0472">Membrane</keyword>
<keyword evidence="1" id="KW-0812">Transmembrane</keyword>
<proteinExistence type="predicted"/>
<dbReference type="EMBL" id="JACHWJ010000003">
    <property type="protein sequence ID" value="MBB2958111.1"/>
    <property type="molecule type" value="Genomic_DNA"/>
</dbReference>
<comment type="caution">
    <text evidence="2">The sequence shown here is derived from an EMBL/GenBank/DDBJ whole genome shotgun (WGS) entry which is preliminary data.</text>
</comment>
<protein>
    <submittedName>
        <fullName evidence="2">Uncharacterized protein</fullName>
    </submittedName>
</protein>
<evidence type="ECO:0000313" key="3">
    <source>
        <dbReference type="Proteomes" id="UP000545286"/>
    </source>
</evidence>
<keyword evidence="3" id="KW-1185">Reference proteome</keyword>
<feature type="transmembrane region" description="Helical" evidence="1">
    <location>
        <begin position="85"/>
        <end position="104"/>
    </location>
</feature>
<gene>
    <name evidence="2" type="ORF">FHX72_002256</name>
</gene>
<evidence type="ECO:0000313" key="2">
    <source>
        <dbReference type="EMBL" id="MBB2958111.1"/>
    </source>
</evidence>
<keyword evidence="1" id="KW-1133">Transmembrane helix</keyword>
<accession>A0A7W4YGI7</accession>